<feature type="region of interest" description="Disordered" evidence="2">
    <location>
        <begin position="1"/>
        <end position="49"/>
    </location>
</feature>
<sequence length="1901" mass="201906">MAAYEGGGGIGGKFPKRPFRRAPATPYERPPAAVRPARGHPAETRGNGWLSKLVDPASRIIARSASRLFSSVFQKRLGPPPAAAPQATAKSVEEVSEEHFTKSLQEVQEQHLSVGNNINSCPNAGGAQHGTNSCVDGVLELEQLLKQKTFTRKVSAIWNYVIKHSLFTFWWKIEFDRMTQLLRSRTVEPSTPEVAVNSGNKEMANVPYQANNKQQCAIEPTCIQPASSYYKNDKEVVSEQEERGIIGLNGNDATPVNLIVPKEEAALPTEIAKAYMSSRPFKVSPANLTGQNKLFHEDKALPSGTPYGKKISDRPMALRSAVCISGPPETKPNIYINPKLNGRTAIYKMSRSPYFKPHLMGDKLLMDGYGGPSSSSQSMSANIVHSGGRQMLKRRSSVLDDDIGSFGPTRRTRQKSNLMSPLKSSYSSVGHFLPSSSTRVDRGSIIPRHKLYHLNEQKNNHAESQTSENGGMPIVPVPLQSSEMARKILQQLDKLAPSPKEKSSKLKIDTNDSPHMLTQNMLGGRALKSMEEIDTSKFLNVQVNGSLEVASESHQEGYVISYKKDETEENASTEHAVKGVHVVSTASILKKPNIVGTEANPTVATANVAVVPGADTIFTGKKPSFQMSAPEDLDMLDDDIYNIKNSSSPAVIVDNKSKSNSEVEIIHVAKTNLEKSVESSSIGMHVSTAILDRDPQKINNCSSTDKMDGFPFPAVPASNSFQLPSVCPMLVASLEKSATQNEEVTASTNKIVLNTHSLGSPSTYADSSVSKFAVSNATTTDVLEGSNSGEVGKTMKGGDLFNACGSAASSGLSTLTSSGINVFGVSTTSKLNDEAASLTSTTSLVPDASVVALDSSCPSGFSTSISTMPCPSIAVSHAAPALSTTSSFQFNTGGFLGASSPVISSTEKCGPANLIESDKSSTFSISSSATLGTSAATSVSVSMISSSSALPVSPLFSTASDFLAGSTSSSFSTSSSGLFSFGASSQSSGAKSLIFSNNPQSLTKFGDTAGSTFSTQLAVSGTGMSNLLPSSSGTFGSSTPVPIFGTSDTSSSGSASSSFGFSTSATKPLSSSSSFCFSSVTGSSSNSGSISTFVPATNFGSSSSFPFSGATVSSLGAGSSNSLVSTPPFGSSSFSFSTGGTLSTKFGDNNSSVGGTGIALFSSSSQTSQSSVSASTFGSTISAPATGFPFASPHSGSSPFTFGASVPAFSFTSIGSTNSSTSSAQPVFGVPNQIASLNSPGNDQMNVEDSMADDPAQSISPAATFGQPNLLASPNFMFGAPAAPGGLSTFQFGSQQNSFVPQSQSPFQQSVNADFAGGGSFSLGSSGGEKSGRRIVRVRRDKHRKKALWRHRSVCLLLCCFARSFSARFCSLMAPPLEPTGDERQQLQAEEGEVVTGEEENKDAEWCYQWPVFRFDRAPRRLYHFRQQFMAGDSPGCNFFKGVKWSPDGSCFLTSSDDNTLRLFYLPEDAFTDRAECTAADIDGPDSYVSSLIVGEAETVYDYCWFPYMSASDPATCVFASTTRDHPIHLWDANSGQLRCTYRAYDAMDEITAALSVCFNTSGSKLFAGYNKFLRVFDVHRPGREFQQHSLLKGNDGPSGIVSSIAFSPTHTGMLAIGSYSQMTAIYSEDNMELLYVLHGQLGGVTQVLFSKDGNYLYTGGRKDPYILCWDIRNTIGIVYQLYRSSEHTNQRISFDIEPCGRHLGTGGEDGLVHIYDLQTGEWATSFQAASDTVNGFSFHPSLPLAASSSGNRRFDLLDNVEEKLSFSGDQNCASVWSFSGSLELGHDAAITDEALDSGDVSQGLGLNPRPGMTTSNWNKKALEGKVGIPTGSRKKMMPAALIEEILLMTASSATLQRRKGRLRWLSLITSDSYSILSATPLVVGEREAVGDVPIMAISAM</sequence>
<dbReference type="PROSITE" id="PS50082">
    <property type="entry name" value="WD_REPEATS_2"/>
    <property type="match status" value="1"/>
</dbReference>
<dbReference type="OrthoDB" id="778586at2759"/>
<name>A0A9E7JNK6_9LILI</name>
<gene>
    <name evidence="3" type="ORF">MUK42_27844</name>
</gene>
<dbReference type="InterPro" id="IPR051150">
    <property type="entry name" value="SWT21/TCAB1_mRNA_Telomere"/>
</dbReference>
<organism evidence="3 4">
    <name type="scientific">Musa troglodytarum</name>
    <name type="common">fe'i banana</name>
    <dbReference type="NCBI Taxonomy" id="320322"/>
    <lineage>
        <taxon>Eukaryota</taxon>
        <taxon>Viridiplantae</taxon>
        <taxon>Streptophyta</taxon>
        <taxon>Embryophyta</taxon>
        <taxon>Tracheophyta</taxon>
        <taxon>Spermatophyta</taxon>
        <taxon>Magnoliopsida</taxon>
        <taxon>Liliopsida</taxon>
        <taxon>Zingiberales</taxon>
        <taxon>Musaceae</taxon>
        <taxon>Musa</taxon>
    </lineage>
</organism>
<dbReference type="SUPFAM" id="SSF50978">
    <property type="entry name" value="WD40 repeat-like"/>
    <property type="match status" value="1"/>
</dbReference>
<dbReference type="Proteomes" id="UP001055439">
    <property type="component" value="Chromosome 2"/>
</dbReference>
<evidence type="ECO:0000256" key="2">
    <source>
        <dbReference type="SAM" id="MobiDB-lite"/>
    </source>
</evidence>
<dbReference type="EMBL" id="CP097504">
    <property type="protein sequence ID" value="URD87962.1"/>
    <property type="molecule type" value="Genomic_DNA"/>
</dbReference>
<dbReference type="PANTHER" id="PTHR13211">
    <property type="entry name" value="TELOMERASE CAJAL BODY PROTEIN 1"/>
    <property type="match status" value="1"/>
</dbReference>
<keyword evidence="4" id="KW-1185">Reference proteome</keyword>
<dbReference type="Pfam" id="PF00400">
    <property type="entry name" value="WD40"/>
    <property type="match status" value="2"/>
</dbReference>
<accession>A0A9E7JNK6</accession>
<evidence type="ECO:0000313" key="3">
    <source>
        <dbReference type="EMBL" id="URD87962.1"/>
    </source>
</evidence>
<reference evidence="3" key="1">
    <citation type="submission" date="2022-05" db="EMBL/GenBank/DDBJ databases">
        <title>The Musa troglodytarum L. genome provides insights into the mechanism of non-climacteric behaviour and enrichment of carotenoids.</title>
        <authorList>
            <person name="Wang J."/>
        </authorList>
    </citation>
    <scope>NUCLEOTIDE SEQUENCE</scope>
    <source>
        <tissue evidence="3">Leaf</tissue>
    </source>
</reference>
<protein>
    <submittedName>
        <fullName evidence="3">WD domain, G-beta repeat</fullName>
    </submittedName>
</protein>
<dbReference type="InterPro" id="IPR036322">
    <property type="entry name" value="WD40_repeat_dom_sf"/>
</dbReference>
<proteinExistence type="predicted"/>
<evidence type="ECO:0000313" key="4">
    <source>
        <dbReference type="Proteomes" id="UP001055439"/>
    </source>
</evidence>
<feature type="compositionally biased region" description="Basic and acidic residues" evidence="2">
    <location>
        <begin position="499"/>
        <end position="512"/>
    </location>
</feature>
<feature type="repeat" description="WD" evidence="1">
    <location>
        <begin position="1685"/>
        <end position="1726"/>
    </location>
</feature>
<feature type="compositionally biased region" description="Gly residues" evidence="2">
    <location>
        <begin position="1"/>
        <end position="12"/>
    </location>
</feature>
<dbReference type="SMART" id="SM00320">
    <property type="entry name" value="WD40"/>
    <property type="match status" value="7"/>
</dbReference>
<evidence type="ECO:0000256" key="1">
    <source>
        <dbReference type="PROSITE-ProRule" id="PRU00221"/>
    </source>
</evidence>
<feature type="compositionally biased region" description="Polar residues" evidence="2">
    <location>
        <begin position="415"/>
        <end position="424"/>
    </location>
</feature>
<feature type="region of interest" description="Disordered" evidence="2">
    <location>
        <begin position="400"/>
        <end position="424"/>
    </location>
</feature>
<dbReference type="InterPro" id="IPR001680">
    <property type="entry name" value="WD40_rpt"/>
</dbReference>
<feature type="region of interest" description="Disordered" evidence="2">
    <location>
        <begin position="496"/>
        <end position="516"/>
    </location>
</feature>
<keyword evidence="1" id="KW-0853">WD repeat</keyword>
<dbReference type="InterPro" id="IPR015943">
    <property type="entry name" value="WD40/YVTN_repeat-like_dom_sf"/>
</dbReference>
<dbReference type="Gene3D" id="2.130.10.10">
    <property type="entry name" value="YVTN repeat-like/Quinoprotein amine dehydrogenase"/>
    <property type="match status" value="2"/>
</dbReference>
<dbReference type="PANTHER" id="PTHR13211:SF0">
    <property type="entry name" value="TELOMERASE CAJAL BODY PROTEIN 1"/>
    <property type="match status" value="1"/>
</dbReference>